<dbReference type="Proteomes" id="UP000255207">
    <property type="component" value="Unassembled WGS sequence"/>
</dbReference>
<dbReference type="InterPro" id="IPR010732">
    <property type="entry name" value="T6SS_TssG-like"/>
</dbReference>
<evidence type="ECO:0000313" key="1">
    <source>
        <dbReference type="EMBL" id="RDJ26204.1"/>
    </source>
</evidence>
<protein>
    <submittedName>
        <fullName evidence="1">Type VI secretion system baseplate subunit TssG</fullName>
    </submittedName>
</protein>
<dbReference type="EMBL" id="QQTP01000004">
    <property type="protein sequence ID" value="RDJ26204.1"/>
    <property type="molecule type" value="Genomic_DNA"/>
</dbReference>
<dbReference type="NCBIfam" id="TIGR03347">
    <property type="entry name" value="VI_chp_1"/>
    <property type="match status" value="1"/>
</dbReference>
<accession>A0A370L7R3</accession>
<dbReference type="OrthoDB" id="1523296at2"/>
<dbReference type="Pfam" id="PF06996">
    <property type="entry name" value="T6SS_TssG"/>
    <property type="match status" value="1"/>
</dbReference>
<proteinExistence type="predicted"/>
<reference evidence="2" key="1">
    <citation type="submission" date="2018-07" db="EMBL/GenBank/DDBJ databases">
        <authorList>
            <person name="Safronova V.I."/>
            <person name="Chirak E.R."/>
            <person name="Sazanova A.L."/>
        </authorList>
    </citation>
    <scope>NUCLEOTIDE SEQUENCE [LARGE SCALE GENOMIC DNA]</scope>
    <source>
        <strain evidence="2">RCAM04685</strain>
    </source>
</reference>
<keyword evidence="2" id="KW-1185">Reference proteome</keyword>
<comment type="caution">
    <text evidence="1">The sequence shown here is derived from an EMBL/GenBank/DDBJ whole genome shotgun (WGS) entry which is preliminary data.</text>
</comment>
<organism evidence="1 2">
    <name type="scientific">Bosea caraganae</name>
    <dbReference type="NCBI Taxonomy" id="2763117"/>
    <lineage>
        <taxon>Bacteria</taxon>
        <taxon>Pseudomonadati</taxon>
        <taxon>Pseudomonadota</taxon>
        <taxon>Alphaproteobacteria</taxon>
        <taxon>Hyphomicrobiales</taxon>
        <taxon>Boseaceae</taxon>
        <taxon>Bosea</taxon>
    </lineage>
</organism>
<dbReference type="PANTHER" id="PTHR35564">
    <property type="match status" value="1"/>
</dbReference>
<evidence type="ECO:0000313" key="2">
    <source>
        <dbReference type="Proteomes" id="UP000255207"/>
    </source>
</evidence>
<dbReference type="AlphaFoldDB" id="A0A370L7R3"/>
<gene>
    <name evidence="1" type="primary">tssG</name>
    <name evidence="1" type="ORF">DWE98_10230</name>
</gene>
<dbReference type="PANTHER" id="PTHR35564:SF3">
    <property type="entry name" value="TYPE VI SECRETION SYSTEM BASEPLATE SUBUNIT TSSG"/>
    <property type="match status" value="1"/>
</dbReference>
<sequence length="326" mass="35520">MAAEDGDDERDLSGIEPLDAAAIQFFELCVRLEEMFPQAGGIGGTAAPGQERVRFRANPTLGFPAEELASVTLPQRPGEAVQVVANLLGLHGPSSPLPPAFTERIIFAEDGGALRDFSDFFNHRLLALLFRVWKHYRHHHRYVSGATDPISGAVAALFGMHGTEADDELPARTLLLPYAGILALYSHSAPIVAGVVRHYFGIACTIEEFVPREIVIPPEDRFELGGPNGELGIGTICGESMRDVMGKFRIRLGPLTAAQCNDLLPDGDAFRTLQDLIRLSIREPYAWDHAYVLAKGEAAPAKLGESRLGWSGWLDPDPTQDIEFVV</sequence>
<name>A0A370L7R3_9HYPH</name>
<dbReference type="RefSeq" id="WP_114829103.1">
    <property type="nucleotide sequence ID" value="NZ_QQTO01000022.1"/>
</dbReference>